<dbReference type="HOGENOM" id="CLU_2712567_0_0_1"/>
<reference evidence="3" key="1">
    <citation type="journal article" date="2010" name="Genome Biol.">
        <title>Genome sequence of the necrotrophic plant pathogen Pythium ultimum reveals original pathogenicity mechanisms and effector repertoire.</title>
        <authorList>
            <person name="Levesque C.A."/>
            <person name="Brouwer H."/>
            <person name="Cano L."/>
            <person name="Hamilton J.P."/>
            <person name="Holt C."/>
            <person name="Huitema E."/>
            <person name="Raffaele S."/>
            <person name="Robideau G.P."/>
            <person name="Thines M."/>
            <person name="Win J."/>
            <person name="Zerillo M.M."/>
            <person name="Beakes G.W."/>
            <person name="Boore J.L."/>
            <person name="Busam D."/>
            <person name="Dumas B."/>
            <person name="Ferriera S."/>
            <person name="Fuerstenberg S.I."/>
            <person name="Gachon C.M."/>
            <person name="Gaulin E."/>
            <person name="Govers F."/>
            <person name="Grenville-Briggs L."/>
            <person name="Horner N."/>
            <person name="Hostetler J."/>
            <person name="Jiang R.H."/>
            <person name="Johnson J."/>
            <person name="Krajaejun T."/>
            <person name="Lin H."/>
            <person name="Meijer H.J."/>
            <person name="Moore B."/>
            <person name="Morris P."/>
            <person name="Phuntmart V."/>
            <person name="Puiu D."/>
            <person name="Shetty J."/>
            <person name="Stajich J.E."/>
            <person name="Tripathy S."/>
            <person name="Wawra S."/>
            <person name="van West P."/>
            <person name="Whitty B.R."/>
            <person name="Coutinho P.M."/>
            <person name="Henrissat B."/>
            <person name="Martin F."/>
            <person name="Thomas P.D."/>
            <person name="Tyler B.M."/>
            <person name="De Vries R.P."/>
            <person name="Kamoun S."/>
            <person name="Yandell M."/>
            <person name="Tisserat N."/>
            <person name="Buell C.R."/>
        </authorList>
    </citation>
    <scope>NUCLEOTIDE SEQUENCE</scope>
    <source>
        <strain evidence="3">DAOM:BR144</strain>
    </source>
</reference>
<organism evidence="2 3">
    <name type="scientific">Globisporangium ultimum (strain ATCC 200006 / CBS 805.95 / DAOM BR144)</name>
    <name type="common">Pythium ultimum</name>
    <dbReference type="NCBI Taxonomy" id="431595"/>
    <lineage>
        <taxon>Eukaryota</taxon>
        <taxon>Sar</taxon>
        <taxon>Stramenopiles</taxon>
        <taxon>Oomycota</taxon>
        <taxon>Peronosporomycetes</taxon>
        <taxon>Pythiales</taxon>
        <taxon>Pythiaceae</taxon>
        <taxon>Globisporangium</taxon>
    </lineage>
</organism>
<name>K3X926_GLOUD</name>
<dbReference type="EMBL" id="GL376586">
    <property type="status" value="NOT_ANNOTATED_CDS"/>
    <property type="molecule type" value="Genomic_DNA"/>
</dbReference>
<reference evidence="3" key="2">
    <citation type="submission" date="2010-04" db="EMBL/GenBank/DDBJ databases">
        <authorList>
            <person name="Buell R."/>
            <person name="Hamilton J."/>
            <person name="Hostetler J."/>
        </authorList>
    </citation>
    <scope>NUCLEOTIDE SEQUENCE [LARGE SCALE GENOMIC DNA]</scope>
    <source>
        <strain evidence="3">DAOM:BR144</strain>
    </source>
</reference>
<dbReference type="InParanoid" id="K3X926"/>
<feature type="region of interest" description="Disordered" evidence="1">
    <location>
        <begin position="1"/>
        <end position="26"/>
    </location>
</feature>
<reference evidence="2" key="3">
    <citation type="submission" date="2015-02" db="UniProtKB">
        <authorList>
            <consortium name="EnsemblProtists"/>
        </authorList>
    </citation>
    <scope>IDENTIFICATION</scope>
    <source>
        <strain evidence="2">DAOM BR144</strain>
    </source>
</reference>
<dbReference type="EnsemblProtists" id="PYU1_T013725">
    <property type="protein sequence ID" value="PYU1_T013725"/>
    <property type="gene ID" value="PYU1_G013696"/>
</dbReference>
<dbReference type="VEuPathDB" id="FungiDB:PYU1_G013696"/>
<feature type="compositionally biased region" description="Basic residues" evidence="1">
    <location>
        <begin position="1"/>
        <end position="11"/>
    </location>
</feature>
<proteinExistence type="predicted"/>
<evidence type="ECO:0000313" key="2">
    <source>
        <dbReference type="EnsemblProtists" id="PYU1_T013725"/>
    </source>
</evidence>
<dbReference type="Proteomes" id="UP000019132">
    <property type="component" value="Unassembled WGS sequence"/>
</dbReference>
<protein>
    <submittedName>
        <fullName evidence="2">Uncharacterized protein</fullName>
    </submittedName>
</protein>
<dbReference type="AlphaFoldDB" id="K3X926"/>
<evidence type="ECO:0000256" key="1">
    <source>
        <dbReference type="SAM" id="MobiDB-lite"/>
    </source>
</evidence>
<keyword evidence="3" id="KW-1185">Reference proteome</keyword>
<evidence type="ECO:0000313" key="3">
    <source>
        <dbReference type="Proteomes" id="UP000019132"/>
    </source>
</evidence>
<sequence length="73" mass="8433">ARWSPLKHRFHRDHDKAASQCLDRSTRSSIRSTTQCCKSGSLSDTVRRMTIKMLLPPEPLRSPQVVTIRETRN</sequence>
<accession>K3X926</accession>